<evidence type="ECO:0000313" key="3">
    <source>
        <dbReference type="Proteomes" id="UP000593765"/>
    </source>
</evidence>
<sequence length="244" mass="26230">MPPNESTSASQGRIIQETPGAPRGPFPRHYTGDPSHDAAYLDQLNEFFGGEVSTSSPNAGWSWYEAELYGGALFGLGPATFDLKYSARLYPGGDVASYQEISGKLSLETAQWLAKSAITPQSLRPYAELSYQVAGSDGHDMYLELGLEPTWLVPVGDKLLGISTPVLAGLSLSDYYLDQYGRNETLGYLSAGVKLSLRLSSSPAGDVYLNASVNYLRLESDLLVLANDGRQDAVVGTLGVSYSR</sequence>
<name>A0A7M2WS54_9BACT</name>
<keyword evidence="3" id="KW-1185">Reference proteome</keyword>
<reference evidence="2 3" key="1">
    <citation type="submission" date="2020-10" db="EMBL/GenBank/DDBJ databases">
        <title>Wide distribution of Phycisphaera-like planctomycetes from WD2101 soil group in peatlands and genome analysis of the first cultivated representative.</title>
        <authorList>
            <person name="Dedysh S.N."/>
            <person name="Beletsky A.V."/>
            <person name="Ivanova A."/>
            <person name="Kulichevskaya I.S."/>
            <person name="Suzina N.E."/>
            <person name="Philippov D.A."/>
            <person name="Rakitin A.L."/>
            <person name="Mardanov A.V."/>
            <person name="Ravin N.V."/>
        </authorList>
    </citation>
    <scope>NUCLEOTIDE SEQUENCE [LARGE SCALE GENOMIC DNA]</scope>
    <source>
        <strain evidence="2 3">M1803</strain>
    </source>
</reference>
<organism evidence="2 3">
    <name type="scientific">Humisphaera borealis</name>
    <dbReference type="NCBI Taxonomy" id="2807512"/>
    <lineage>
        <taxon>Bacteria</taxon>
        <taxon>Pseudomonadati</taxon>
        <taxon>Planctomycetota</taxon>
        <taxon>Phycisphaerae</taxon>
        <taxon>Tepidisphaerales</taxon>
        <taxon>Tepidisphaeraceae</taxon>
        <taxon>Humisphaera</taxon>
    </lineage>
</organism>
<feature type="compositionally biased region" description="Polar residues" evidence="1">
    <location>
        <begin position="1"/>
        <end position="13"/>
    </location>
</feature>
<dbReference type="Proteomes" id="UP000593765">
    <property type="component" value="Chromosome"/>
</dbReference>
<dbReference type="KEGG" id="hbs:IPV69_18720"/>
<dbReference type="AlphaFoldDB" id="A0A7M2WS54"/>
<accession>A0A7M2WS54</accession>
<dbReference type="EMBL" id="CP063458">
    <property type="protein sequence ID" value="QOV88273.1"/>
    <property type="molecule type" value="Genomic_DNA"/>
</dbReference>
<evidence type="ECO:0000256" key="1">
    <source>
        <dbReference type="SAM" id="MobiDB-lite"/>
    </source>
</evidence>
<evidence type="ECO:0000313" key="2">
    <source>
        <dbReference type="EMBL" id="QOV88273.1"/>
    </source>
</evidence>
<feature type="region of interest" description="Disordered" evidence="1">
    <location>
        <begin position="1"/>
        <end position="32"/>
    </location>
</feature>
<dbReference type="RefSeq" id="WP_206291248.1">
    <property type="nucleotide sequence ID" value="NZ_CP063458.1"/>
</dbReference>
<protein>
    <submittedName>
        <fullName evidence="2">Uncharacterized protein</fullName>
    </submittedName>
</protein>
<gene>
    <name evidence="2" type="ORF">IPV69_18720</name>
</gene>
<proteinExistence type="predicted"/>